<comment type="caution">
    <text evidence="3">The sequence shown here is derived from an EMBL/GenBank/DDBJ whole genome shotgun (WGS) entry which is preliminary data.</text>
</comment>
<dbReference type="RefSeq" id="WP_380582203.1">
    <property type="nucleotide sequence ID" value="NZ_JBHSQJ010000036.1"/>
</dbReference>
<reference evidence="4" key="1">
    <citation type="journal article" date="2019" name="Int. J. Syst. Evol. Microbiol.">
        <title>The Global Catalogue of Microorganisms (GCM) 10K type strain sequencing project: providing services to taxonomists for standard genome sequencing and annotation.</title>
        <authorList>
            <consortium name="The Broad Institute Genomics Platform"/>
            <consortium name="The Broad Institute Genome Sequencing Center for Infectious Disease"/>
            <person name="Wu L."/>
            <person name="Ma J."/>
        </authorList>
    </citation>
    <scope>NUCLEOTIDE SEQUENCE [LARGE SCALE GENOMIC DNA]</scope>
    <source>
        <strain evidence="4">JCM 4816</strain>
    </source>
</reference>
<keyword evidence="2" id="KW-0812">Transmembrane</keyword>
<evidence type="ECO:0000256" key="1">
    <source>
        <dbReference type="SAM" id="MobiDB-lite"/>
    </source>
</evidence>
<feature type="compositionally biased region" description="Low complexity" evidence="1">
    <location>
        <begin position="79"/>
        <end position="97"/>
    </location>
</feature>
<feature type="region of interest" description="Disordered" evidence="1">
    <location>
        <begin position="66"/>
        <end position="97"/>
    </location>
</feature>
<feature type="compositionally biased region" description="Pro residues" evidence="1">
    <location>
        <begin position="175"/>
        <end position="191"/>
    </location>
</feature>
<feature type="transmembrane region" description="Helical" evidence="2">
    <location>
        <begin position="6"/>
        <end position="24"/>
    </location>
</feature>
<name>A0ABW1G214_9ACTN</name>
<evidence type="ECO:0000256" key="2">
    <source>
        <dbReference type="SAM" id="Phobius"/>
    </source>
</evidence>
<proteinExistence type="predicted"/>
<keyword evidence="2" id="KW-1133">Transmembrane helix</keyword>
<accession>A0ABW1G214</accession>
<dbReference type="Proteomes" id="UP001596174">
    <property type="component" value="Unassembled WGS sequence"/>
</dbReference>
<sequence>MSSSGLIYAVIVGAWAAYLVPMWLRRQDELNEARPTERFSTAIRLLSGRAALERRAERRLEDAQATQLLQQPSSRPVKSAQPGQPAQSGQSAQSASPGKANARAVLLARRRRMVVLLFAAFTAGMLATAVVGIGLLWLPAIPALLFSCYIAHMRRQERRRLEAKLGRRRAAAAPAPAPAPVPAPVAAPPAPTTSGTGALLSADLAEVEHEDWVAGVRERQSPPDTASTPVPAPSPTYSTKPVAPRTRPRGGASGAPGSRTPLFDQYADDTPRASGQ</sequence>
<feature type="transmembrane region" description="Helical" evidence="2">
    <location>
        <begin position="113"/>
        <end position="130"/>
    </location>
</feature>
<feature type="region of interest" description="Disordered" evidence="1">
    <location>
        <begin position="164"/>
        <end position="197"/>
    </location>
</feature>
<protein>
    <submittedName>
        <fullName evidence="3">Uncharacterized protein</fullName>
    </submittedName>
</protein>
<feature type="compositionally biased region" description="Polar residues" evidence="1">
    <location>
        <begin position="66"/>
        <end position="76"/>
    </location>
</feature>
<dbReference type="EMBL" id="JBHSQJ010000036">
    <property type="protein sequence ID" value="MFC5907607.1"/>
    <property type="molecule type" value="Genomic_DNA"/>
</dbReference>
<evidence type="ECO:0000313" key="3">
    <source>
        <dbReference type="EMBL" id="MFC5907607.1"/>
    </source>
</evidence>
<feature type="region of interest" description="Disordered" evidence="1">
    <location>
        <begin position="216"/>
        <end position="276"/>
    </location>
</feature>
<keyword evidence="4" id="KW-1185">Reference proteome</keyword>
<evidence type="ECO:0000313" key="4">
    <source>
        <dbReference type="Proteomes" id="UP001596174"/>
    </source>
</evidence>
<gene>
    <name evidence="3" type="ORF">ACFP3V_10285</name>
</gene>
<feature type="compositionally biased region" description="Low complexity" evidence="1">
    <location>
        <begin position="222"/>
        <end position="239"/>
    </location>
</feature>
<organism evidence="3 4">
    <name type="scientific">Streptacidiphilus monticola</name>
    <dbReference type="NCBI Taxonomy" id="2161674"/>
    <lineage>
        <taxon>Bacteria</taxon>
        <taxon>Bacillati</taxon>
        <taxon>Actinomycetota</taxon>
        <taxon>Actinomycetes</taxon>
        <taxon>Kitasatosporales</taxon>
        <taxon>Streptomycetaceae</taxon>
        <taxon>Streptacidiphilus</taxon>
    </lineage>
</organism>
<keyword evidence="2" id="KW-0472">Membrane</keyword>